<sequence length="227" mass="26604">MNGYEIFKVLILADIEFKEFEWFENNKLSEFEILISVILTQNTNWKNVLKALENLRSANITKFEDIQVISMQNFASLIKPSGFYNTKAKYIKNFIQALFDNFASFDEFKNEVCREWLLDIKGLGQESVDGILNYICKREVLVVDAYSAKISRYLGYELDNYEDLNEFFIQNIASNQNNLNKLLGRQYELYKLYQIFHAMIVIFCKKYFLGKNISTQGEGILKSLTMV</sequence>
<dbReference type="PANTHER" id="PTHR10359">
    <property type="entry name" value="A/G-SPECIFIC ADENINE GLYCOSYLASE/ENDONUCLEASE III"/>
    <property type="match status" value="1"/>
</dbReference>
<dbReference type="KEGG" id="cis:CINS_1002"/>
<dbReference type="PANTHER" id="PTHR10359:SF19">
    <property type="entry name" value="DNA REPAIR GLYCOSYLASE MJ1434-RELATED"/>
    <property type="match status" value="1"/>
</dbReference>
<dbReference type="RefSeq" id="WP_039650374.1">
    <property type="nucleotide sequence ID" value="NZ_CP007770.1"/>
</dbReference>
<evidence type="ECO:0000256" key="4">
    <source>
        <dbReference type="ARBA" id="ARBA00023014"/>
    </source>
</evidence>
<keyword evidence="4" id="KW-0411">Iron-sulfur</keyword>
<evidence type="ECO:0000259" key="5">
    <source>
        <dbReference type="SMART" id="SM00478"/>
    </source>
</evidence>
<dbReference type="InterPro" id="IPR011257">
    <property type="entry name" value="DNA_glycosylase"/>
</dbReference>
<dbReference type="GO" id="GO:0006284">
    <property type="term" value="P:base-excision repair"/>
    <property type="evidence" value="ECO:0007669"/>
    <property type="project" value="InterPro"/>
</dbReference>
<dbReference type="SUPFAM" id="SSF48150">
    <property type="entry name" value="DNA-glycosylase"/>
    <property type="match status" value="1"/>
</dbReference>
<name>A0A0A8H507_9BACT</name>
<feature type="domain" description="HhH-GPD" evidence="5">
    <location>
        <begin position="39"/>
        <end position="186"/>
    </location>
</feature>
<dbReference type="GO" id="GO:0003824">
    <property type="term" value="F:catalytic activity"/>
    <property type="evidence" value="ECO:0007669"/>
    <property type="project" value="InterPro"/>
</dbReference>
<dbReference type="CDD" id="cd00056">
    <property type="entry name" value="ENDO3c"/>
    <property type="match status" value="1"/>
</dbReference>
<keyword evidence="2" id="KW-0479">Metal-binding</keyword>
<keyword evidence="1" id="KW-0004">4Fe-4S</keyword>
<dbReference type="PIRSF" id="PIRSF001435">
    <property type="entry name" value="Nth"/>
    <property type="match status" value="1"/>
</dbReference>
<dbReference type="GeneID" id="74431792"/>
<dbReference type="STRING" id="1031564.CINS_1002"/>
<evidence type="ECO:0000256" key="2">
    <source>
        <dbReference type="ARBA" id="ARBA00022723"/>
    </source>
</evidence>
<organism evidence="6 7">
    <name type="scientific">Campylobacter insulaenigrae NCTC 12927</name>
    <dbReference type="NCBI Taxonomy" id="1031564"/>
    <lineage>
        <taxon>Bacteria</taxon>
        <taxon>Pseudomonadati</taxon>
        <taxon>Campylobacterota</taxon>
        <taxon>Epsilonproteobacteria</taxon>
        <taxon>Campylobacterales</taxon>
        <taxon>Campylobacteraceae</taxon>
        <taxon>Campylobacter</taxon>
    </lineage>
</organism>
<evidence type="ECO:0000313" key="6">
    <source>
        <dbReference type="EMBL" id="AJC87964.1"/>
    </source>
</evidence>
<dbReference type="SMART" id="SM00478">
    <property type="entry name" value="ENDO3c"/>
    <property type="match status" value="1"/>
</dbReference>
<dbReference type="InterPro" id="IPR003265">
    <property type="entry name" value="HhH-GPD_domain"/>
</dbReference>
<dbReference type="Gene3D" id="1.10.340.30">
    <property type="entry name" value="Hypothetical protein, domain 2"/>
    <property type="match status" value="1"/>
</dbReference>
<dbReference type="GO" id="GO:0046872">
    <property type="term" value="F:metal ion binding"/>
    <property type="evidence" value="ECO:0007669"/>
    <property type="project" value="UniProtKB-KW"/>
</dbReference>
<reference evidence="6 7" key="1">
    <citation type="journal article" date="2014" name="Genome Biol. Evol.">
        <title>Comparative Genomics of the Campylobacter lari Group.</title>
        <authorList>
            <person name="Miller W.G."/>
            <person name="Yee E."/>
            <person name="Chapman M.H."/>
            <person name="Smith T.P."/>
            <person name="Bono J.L."/>
            <person name="Huynh S."/>
            <person name="Parker C.T."/>
            <person name="Vandamme P."/>
            <person name="Luong K."/>
            <person name="Korlach J."/>
        </authorList>
    </citation>
    <scope>NUCLEOTIDE SEQUENCE [LARGE SCALE GENOMIC DNA]</scope>
    <source>
        <strain evidence="6 7">NCTC 12927</strain>
    </source>
</reference>
<dbReference type="Gene3D" id="1.10.1670.10">
    <property type="entry name" value="Helix-hairpin-Helix base-excision DNA repair enzymes (C-terminal)"/>
    <property type="match status" value="1"/>
</dbReference>
<accession>A0A0A8H507</accession>
<protein>
    <submittedName>
        <fullName evidence="6">3-methyladenine DNA glycosylase</fullName>
    </submittedName>
</protein>
<dbReference type="AlphaFoldDB" id="A0A0A8H507"/>
<dbReference type="EMBL" id="CP007770">
    <property type="protein sequence ID" value="AJC87964.1"/>
    <property type="molecule type" value="Genomic_DNA"/>
</dbReference>
<dbReference type="Proteomes" id="UP000031163">
    <property type="component" value="Chromosome"/>
</dbReference>
<keyword evidence="3" id="KW-0408">Iron</keyword>
<dbReference type="Pfam" id="PF00730">
    <property type="entry name" value="HhH-GPD"/>
    <property type="match status" value="1"/>
</dbReference>
<evidence type="ECO:0000313" key="7">
    <source>
        <dbReference type="Proteomes" id="UP000031163"/>
    </source>
</evidence>
<dbReference type="HOGENOM" id="CLU_012862_6_0_7"/>
<evidence type="ECO:0000256" key="3">
    <source>
        <dbReference type="ARBA" id="ARBA00023004"/>
    </source>
</evidence>
<evidence type="ECO:0000256" key="1">
    <source>
        <dbReference type="ARBA" id="ARBA00022485"/>
    </source>
</evidence>
<dbReference type="GO" id="GO:0051539">
    <property type="term" value="F:4 iron, 4 sulfur cluster binding"/>
    <property type="evidence" value="ECO:0007669"/>
    <property type="project" value="UniProtKB-KW"/>
</dbReference>
<gene>
    <name evidence="6" type="primary">magIII</name>
    <name evidence="6" type="ORF">CINS_1002</name>
</gene>
<proteinExistence type="predicted"/>
<dbReference type="InterPro" id="IPR023170">
    <property type="entry name" value="HhH_base_excis_C"/>
</dbReference>